<evidence type="ECO:0000256" key="2">
    <source>
        <dbReference type="SAM" id="SignalP"/>
    </source>
</evidence>
<keyword evidence="5" id="KW-1185">Reference proteome</keyword>
<evidence type="ECO:0000313" key="4">
    <source>
        <dbReference type="EMBL" id="RVU35168.1"/>
    </source>
</evidence>
<dbReference type="InterPro" id="IPR052910">
    <property type="entry name" value="ABC-Purine-Binding"/>
</dbReference>
<dbReference type="OrthoDB" id="9781639at2"/>
<protein>
    <submittedName>
        <fullName evidence="4">BMP family ABC transporter substrate-binding protein</fullName>
    </submittedName>
</protein>
<dbReference type="RefSeq" id="WP_127767489.1">
    <property type="nucleotide sequence ID" value="NZ_SADE01000003.1"/>
</dbReference>
<feature type="chain" id="PRO_5018553754" evidence="2">
    <location>
        <begin position="34"/>
        <end position="371"/>
    </location>
</feature>
<dbReference type="CDD" id="cd19963">
    <property type="entry name" value="PBP1_BMP-like"/>
    <property type="match status" value="1"/>
</dbReference>
<evidence type="ECO:0000256" key="1">
    <source>
        <dbReference type="ARBA" id="ARBA00022729"/>
    </source>
</evidence>
<dbReference type="Gene3D" id="3.40.50.2300">
    <property type="match status" value="2"/>
</dbReference>
<gene>
    <name evidence="4" type="ORF">EOI86_20325</name>
</gene>
<feature type="signal peptide" evidence="2">
    <location>
        <begin position="1"/>
        <end position="33"/>
    </location>
</feature>
<proteinExistence type="predicted"/>
<feature type="domain" description="ABC transporter substrate-binding protein PnrA-like" evidence="3">
    <location>
        <begin position="43"/>
        <end position="311"/>
    </location>
</feature>
<dbReference type="GO" id="GO:0005886">
    <property type="term" value="C:plasma membrane"/>
    <property type="evidence" value="ECO:0007669"/>
    <property type="project" value="InterPro"/>
</dbReference>
<dbReference type="InterPro" id="IPR003760">
    <property type="entry name" value="PnrA-like"/>
</dbReference>
<dbReference type="Proteomes" id="UP000287447">
    <property type="component" value="Unassembled WGS sequence"/>
</dbReference>
<comment type="caution">
    <text evidence="4">The sequence shown here is derived from an EMBL/GenBank/DDBJ whole genome shotgun (WGS) entry which is preliminary data.</text>
</comment>
<name>A0A3S2Z7N1_9PROT</name>
<evidence type="ECO:0000259" key="3">
    <source>
        <dbReference type="Pfam" id="PF02608"/>
    </source>
</evidence>
<evidence type="ECO:0000313" key="5">
    <source>
        <dbReference type="Proteomes" id="UP000287447"/>
    </source>
</evidence>
<keyword evidence="1 2" id="KW-0732">Signal</keyword>
<dbReference type="EMBL" id="SADE01000003">
    <property type="protein sequence ID" value="RVU35168.1"/>
    <property type="molecule type" value="Genomic_DNA"/>
</dbReference>
<dbReference type="Pfam" id="PF02608">
    <property type="entry name" value="Bmp"/>
    <property type="match status" value="1"/>
</dbReference>
<dbReference type="PANTHER" id="PTHR43208">
    <property type="entry name" value="ABC TRANSPORTER SUBSTRATE-BINDING PROTEIN"/>
    <property type="match status" value="1"/>
</dbReference>
<dbReference type="AlphaFoldDB" id="A0A3S2Z7N1"/>
<reference evidence="5" key="1">
    <citation type="submission" date="2019-01" db="EMBL/GenBank/DDBJ databases">
        <title>Gri0909 isolated from a small marine red alga.</title>
        <authorList>
            <person name="Kim J."/>
            <person name="Jeong S.E."/>
            <person name="Jeon C.O."/>
        </authorList>
    </citation>
    <scope>NUCLEOTIDE SEQUENCE [LARGE SCALE GENOMIC DNA]</scope>
    <source>
        <strain evidence="5">Gri0909</strain>
    </source>
</reference>
<accession>A0A3S2Z7N1</accession>
<organism evidence="4 5">
    <name type="scientific">Hwanghaeella grinnelliae</name>
    <dbReference type="NCBI Taxonomy" id="2500179"/>
    <lineage>
        <taxon>Bacteria</taxon>
        <taxon>Pseudomonadati</taxon>
        <taxon>Pseudomonadota</taxon>
        <taxon>Alphaproteobacteria</taxon>
        <taxon>Rhodospirillales</taxon>
        <taxon>Rhodospirillaceae</taxon>
        <taxon>Hwanghaeella</taxon>
    </lineage>
</organism>
<sequence>MRQFPISRRFATGLIAGAAAVAAVFGAPFGVDGASTAQAQDLKVGFIYVGPIGDHGWSYRHNEGRLSIEKALGDKVATSYVESVSEGADAERVITQLASSGHNLIFTTSFGYMNPTLKVAKKFPNVKFEHATGYKRVDNLSTYSGRFYEGRYVQGVIAGMMTKTNVAGYVASFPIPEVVRGINSFIRGMRSVNPDATVKVVWVNSWYDPGKEGDAAKALIDQGADIISQHTDSPAPLQTAENRGVLGFGQASDMIKFAPKAQLTAIVDDWGPYYIQQAKAVLDGTWESMDTWAGLKEGMVAMAPFTNMPDDVAAKAQETLDMIKSGALHPFQGPVVNQAGEVVAEEGTVLDDGVLLGMNYYVEGVEGSLPK</sequence>
<dbReference type="PANTHER" id="PTHR43208:SF1">
    <property type="entry name" value="ABC TRANSPORTER SUBSTRATE-BINDING PROTEIN"/>
    <property type="match status" value="1"/>
</dbReference>
<dbReference type="InterPro" id="IPR006311">
    <property type="entry name" value="TAT_signal"/>
</dbReference>
<dbReference type="PROSITE" id="PS51318">
    <property type="entry name" value="TAT"/>
    <property type="match status" value="1"/>
</dbReference>